<organism evidence="2">
    <name type="scientific">Sesamum angustifolium</name>
    <dbReference type="NCBI Taxonomy" id="2727405"/>
    <lineage>
        <taxon>Eukaryota</taxon>
        <taxon>Viridiplantae</taxon>
        <taxon>Streptophyta</taxon>
        <taxon>Embryophyta</taxon>
        <taxon>Tracheophyta</taxon>
        <taxon>Spermatophyta</taxon>
        <taxon>Magnoliopsida</taxon>
        <taxon>eudicotyledons</taxon>
        <taxon>Gunneridae</taxon>
        <taxon>Pentapetalae</taxon>
        <taxon>asterids</taxon>
        <taxon>lamiids</taxon>
        <taxon>Lamiales</taxon>
        <taxon>Pedaliaceae</taxon>
        <taxon>Sesamum</taxon>
    </lineage>
</organism>
<sequence length="455" mass="52224">MNQYLLARDRERREPRIPAKLRDYQLALNNENFEEPTTYHEALKTPESKNWLIAKKEEIKSLYDNKTRTLVPKPKDVSIVDCKWIFKIKQENNSSRFKARLVAKGLTQIEGVDYTEIFSPVVKYTTVRIILALVAHYNWELKQMDVKTAFLHGDLHEQIYMNQPCGFIDKKNPDHFKYENNMPVFLVLYVDDMLIASPNITLVVKLQNSLSKTFEMKDLGNAKKILDSKPTSVPLAAHFQLIKEQCPKTVSDEEQMKNAPYSNAIASIMSLMVSTGPDIAYAISCLSRYMSNPGPSHWDALKWLLRYLNGSDNYGITFSKNPQVGNHNFRILLHYLLLKLNILPQLKLLQKLSGSKVLAQRSNRDIVVMIPKQSGTLALWSKVENVDIWPKSHLRPNPPSLGWLTNPWATYHLDPAHFTYPIRCFPTRLGGKPSVASGFSNRVVGCRPLWLVRFP</sequence>
<feature type="domain" description="Reverse transcriptase Ty1/copia-type" evidence="1">
    <location>
        <begin position="65"/>
        <end position="173"/>
    </location>
</feature>
<dbReference type="PANTHER" id="PTHR11439">
    <property type="entry name" value="GAG-POL-RELATED RETROTRANSPOSON"/>
    <property type="match status" value="1"/>
</dbReference>
<dbReference type="EMBL" id="JACGWK010000237">
    <property type="protein sequence ID" value="KAL0302634.1"/>
    <property type="molecule type" value="Genomic_DNA"/>
</dbReference>
<dbReference type="Pfam" id="PF07727">
    <property type="entry name" value="RVT_2"/>
    <property type="match status" value="1"/>
</dbReference>
<name>A0AAW2K8A0_9LAMI</name>
<dbReference type="InterPro" id="IPR013103">
    <property type="entry name" value="RVT_2"/>
</dbReference>
<proteinExistence type="predicted"/>
<reference evidence="2" key="1">
    <citation type="submission" date="2020-06" db="EMBL/GenBank/DDBJ databases">
        <authorList>
            <person name="Li T."/>
            <person name="Hu X."/>
            <person name="Zhang T."/>
            <person name="Song X."/>
            <person name="Zhang H."/>
            <person name="Dai N."/>
            <person name="Sheng W."/>
            <person name="Hou X."/>
            <person name="Wei L."/>
        </authorList>
    </citation>
    <scope>NUCLEOTIDE SEQUENCE</scope>
    <source>
        <strain evidence="2">G01</strain>
        <tissue evidence="2">Leaf</tissue>
    </source>
</reference>
<accession>A0AAW2K8A0</accession>
<dbReference type="AlphaFoldDB" id="A0AAW2K8A0"/>
<dbReference type="PANTHER" id="PTHR11439:SF491">
    <property type="entry name" value="INTEGRASE CATALYTIC DOMAIN-CONTAINING PROTEIN"/>
    <property type="match status" value="1"/>
</dbReference>
<comment type="caution">
    <text evidence="2">The sequence shown here is derived from an EMBL/GenBank/DDBJ whole genome shotgun (WGS) entry which is preliminary data.</text>
</comment>
<evidence type="ECO:0000313" key="2">
    <source>
        <dbReference type="EMBL" id="KAL0302634.1"/>
    </source>
</evidence>
<gene>
    <name evidence="2" type="ORF">Sangu_3088000</name>
</gene>
<protein>
    <submittedName>
        <fullName evidence="2">Retrovirus-related Pol polyprotein from transposon TNT 1-94</fullName>
    </submittedName>
</protein>
<reference evidence="2" key="2">
    <citation type="journal article" date="2024" name="Plant">
        <title>Genomic evolution and insights into agronomic trait innovations of Sesamum species.</title>
        <authorList>
            <person name="Miao H."/>
            <person name="Wang L."/>
            <person name="Qu L."/>
            <person name="Liu H."/>
            <person name="Sun Y."/>
            <person name="Le M."/>
            <person name="Wang Q."/>
            <person name="Wei S."/>
            <person name="Zheng Y."/>
            <person name="Lin W."/>
            <person name="Duan Y."/>
            <person name="Cao H."/>
            <person name="Xiong S."/>
            <person name="Wang X."/>
            <person name="Wei L."/>
            <person name="Li C."/>
            <person name="Ma Q."/>
            <person name="Ju M."/>
            <person name="Zhao R."/>
            <person name="Li G."/>
            <person name="Mu C."/>
            <person name="Tian Q."/>
            <person name="Mei H."/>
            <person name="Zhang T."/>
            <person name="Gao T."/>
            <person name="Zhang H."/>
        </authorList>
    </citation>
    <scope>NUCLEOTIDE SEQUENCE</scope>
    <source>
        <strain evidence="2">G01</strain>
    </source>
</reference>
<evidence type="ECO:0000259" key="1">
    <source>
        <dbReference type="Pfam" id="PF07727"/>
    </source>
</evidence>
<dbReference type="InterPro" id="IPR043502">
    <property type="entry name" value="DNA/RNA_pol_sf"/>
</dbReference>
<dbReference type="SUPFAM" id="SSF56672">
    <property type="entry name" value="DNA/RNA polymerases"/>
    <property type="match status" value="1"/>
</dbReference>